<dbReference type="eggNOG" id="arCOG00257">
    <property type="taxonomic scope" value="Archaea"/>
</dbReference>
<keyword evidence="2" id="KW-1133">Transmembrane helix</keyword>
<reference evidence="4 5" key="2">
    <citation type="journal article" date="2009" name="Stand. Genomic Sci.">
        <title>Complete genome sequence of Staphylothermus marinus Stetter and Fiala 1986 type strain F1.</title>
        <authorList>
            <person name="Anderson I.J."/>
            <person name="Sun H."/>
            <person name="Lapidus A."/>
            <person name="Copeland A."/>
            <person name="Glavina Del Rio T."/>
            <person name="Tice H."/>
            <person name="Dalin E."/>
            <person name="Lucas S."/>
            <person name="Barry K."/>
            <person name="Land M."/>
            <person name="Richardson P."/>
            <person name="Huber H."/>
            <person name="Kyrpides N.C."/>
        </authorList>
    </citation>
    <scope>NUCLEOTIDE SEQUENCE [LARGE SCALE GENOMIC DNA]</scope>
    <source>
        <strain evidence="5">ATCC 43588 / DSM 3639 / JCM 9404 / F1</strain>
    </source>
</reference>
<dbReference type="Proteomes" id="UP000000254">
    <property type="component" value="Chromosome"/>
</dbReference>
<name>A3DKT4_STAMF</name>
<evidence type="ECO:0000313" key="4">
    <source>
        <dbReference type="EMBL" id="ABN69244.1"/>
    </source>
</evidence>
<dbReference type="CDD" id="cd19963">
    <property type="entry name" value="PBP1_BMP-like"/>
    <property type="match status" value="1"/>
</dbReference>
<keyword evidence="2" id="KW-0472">Membrane</keyword>
<dbReference type="OrthoDB" id="26049at2157"/>
<dbReference type="Gene3D" id="3.40.50.2300">
    <property type="match status" value="2"/>
</dbReference>
<reference evidence="5" key="1">
    <citation type="journal article" date="2009" name="BMC Genomics">
        <title>The complete genome sequence of Staphylothermus marinus reveals differences in sulfur metabolism among heterotrophic Crenarchaeota.</title>
        <authorList>
            <person name="Anderson I.J."/>
            <person name="Dharmarajan L."/>
            <person name="Rodriguez J."/>
            <person name="Hooper S."/>
            <person name="Porat I."/>
            <person name="Ulrich L.E."/>
            <person name="Elkins J.G."/>
            <person name="Mavromatis K."/>
            <person name="Sun H."/>
            <person name="Land M."/>
            <person name="Lapidus A."/>
            <person name="Lucas S."/>
            <person name="Barry K."/>
            <person name="Huber H."/>
            <person name="Zhulin I.B."/>
            <person name="Whitman W.B."/>
            <person name="Mukhopadhyay B."/>
            <person name="Woese C."/>
            <person name="Bristow J."/>
            <person name="Kyrpides N."/>
        </authorList>
    </citation>
    <scope>NUCLEOTIDE SEQUENCE [LARGE SCALE GENOMIC DNA]</scope>
    <source>
        <strain evidence="5">ATCC 43588 / DSM 3639 / JCM 9404 / F1</strain>
    </source>
</reference>
<proteinExistence type="predicted"/>
<dbReference type="InterPro" id="IPR052910">
    <property type="entry name" value="ABC-Purine-Binding"/>
</dbReference>
<dbReference type="InterPro" id="IPR003760">
    <property type="entry name" value="PnrA-like"/>
</dbReference>
<dbReference type="PANTHER" id="PTHR43208:SF1">
    <property type="entry name" value="ABC TRANSPORTER SUBSTRATE-BINDING PROTEIN"/>
    <property type="match status" value="1"/>
</dbReference>
<evidence type="ECO:0000256" key="1">
    <source>
        <dbReference type="ARBA" id="ARBA00022729"/>
    </source>
</evidence>
<dbReference type="GeneID" id="4907093"/>
<dbReference type="Pfam" id="PF02608">
    <property type="entry name" value="Bmp"/>
    <property type="match status" value="1"/>
</dbReference>
<protein>
    <submittedName>
        <fullName evidence="4">Basic membrane lipoprotein</fullName>
    </submittedName>
</protein>
<accession>A3DKT4</accession>
<dbReference type="PANTHER" id="PTHR43208">
    <property type="entry name" value="ABC TRANSPORTER SUBSTRATE-BINDING PROTEIN"/>
    <property type="match status" value="1"/>
</dbReference>
<dbReference type="KEGG" id="smr:Smar_0131"/>
<keyword evidence="4" id="KW-0449">Lipoprotein</keyword>
<keyword evidence="5" id="KW-1185">Reference proteome</keyword>
<keyword evidence="2" id="KW-0812">Transmembrane</keyword>
<dbReference type="RefSeq" id="WP_011838435.1">
    <property type="nucleotide sequence ID" value="NC_009033.1"/>
</dbReference>
<evidence type="ECO:0000313" key="5">
    <source>
        <dbReference type="Proteomes" id="UP000000254"/>
    </source>
</evidence>
<feature type="transmembrane region" description="Helical" evidence="2">
    <location>
        <begin position="6"/>
        <end position="24"/>
    </location>
</feature>
<evidence type="ECO:0000256" key="2">
    <source>
        <dbReference type="SAM" id="Phobius"/>
    </source>
</evidence>
<keyword evidence="1" id="KW-0732">Signal</keyword>
<dbReference type="EMBL" id="CP000575">
    <property type="protein sequence ID" value="ABN69244.1"/>
    <property type="molecule type" value="Genomic_DNA"/>
</dbReference>
<organism evidence="4 5">
    <name type="scientific">Staphylothermus marinus (strain ATCC 43588 / DSM 3639 / JCM 9404 / F1)</name>
    <dbReference type="NCBI Taxonomy" id="399550"/>
    <lineage>
        <taxon>Archaea</taxon>
        <taxon>Thermoproteota</taxon>
        <taxon>Thermoprotei</taxon>
        <taxon>Desulfurococcales</taxon>
        <taxon>Desulfurococcaceae</taxon>
        <taxon>Staphylothermus</taxon>
    </lineage>
</organism>
<gene>
    <name evidence="4" type="ordered locus">Smar_0131</name>
</gene>
<feature type="domain" description="ABC transporter substrate-binding protein PnrA-like" evidence="3">
    <location>
        <begin position="68"/>
        <end position="348"/>
    </location>
</feature>
<dbReference type="InterPro" id="IPR028082">
    <property type="entry name" value="Peripla_BP_I"/>
</dbReference>
<dbReference type="STRING" id="399550.Smar_0131"/>
<evidence type="ECO:0000259" key="3">
    <source>
        <dbReference type="Pfam" id="PF02608"/>
    </source>
</evidence>
<sequence>MDVKTLTGIFVVLLIVVGILAYYAGTMYAPAKNVTTTVGAGGTVTTTVTKTETQTAGGGTWTPPSTIKAAWIYVGPIGDFGWSYMHDVGRRVVATVYKDWLQTTYVESVSEDKLGEVIDNLVSQGYNVIFTTSFEFMDKTIEKAAQYPNILFFHCSGYKRRANVGTYFADLYQVYYLNGLMAGALTKTGNIGYVAAFTTPEVVRHINAFAIGAKEVGEQLGKNIKVHVIEIGAWFAPDKARSAAETLWKDYNVDVLAYTEDSTAILELAEEKTQGYLQGKYDHPLYVFSHYSPGYRYGPDAVVSGQIVRWEVIYLDILAKIKAGIYTPYNLGNVDYWYLLNSGAVELGAEVYENGSVMHINPKFVDTLKSIQVTDKVTGKKMSVYDLVMERYEMFKNAPLLTPLQLTALTHIYENITKIRIPPVNPQQPDPYSQKDIYIGTVFDPFTGPLSGYVKDNPNQKVNIPAGQRLGHDDLWSMDWFVDWVIYHGGVS</sequence>
<dbReference type="HOGENOM" id="CLU_038813_2_0_2"/>
<dbReference type="GO" id="GO:0005886">
    <property type="term" value="C:plasma membrane"/>
    <property type="evidence" value="ECO:0007669"/>
    <property type="project" value="InterPro"/>
</dbReference>
<dbReference type="SUPFAM" id="SSF53822">
    <property type="entry name" value="Periplasmic binding protein-like I"/>
    <property type="match status" value="1"/>
</dbReference>
<dbReference type="AlphaFoldDB" id="A3DKT4"/>